<gene>
    <name evidence="1" type="ORF">WJ35_01140</name>
</gene>
<accession>A0A1B4L9H7</accession>
<name>A0A1B4L9H7_9BURK</name>
<dbReference type="AlphaFoldDB" id="A0A1B4L9H7"/>
<organism evidence="1 2">
    <name type="scientific">Burkholderia ubonensis</name>
    <dbReference type="NCBI Taxonomy" id="101571"/>
    <lineage>
        <taxon>Bacteria</taxon>
        <taxon>Pseudomonadati</taxon>
        <taxon>Pseudomonadota</taxon>
        <taxon>Betaproteobacteria</taxon>
        <taxon>Burkholderiales</taxon>
        <taxon>Burkholderiaceae</taxon>
        <taxon>Burkholderia</taxon>
        <taxon>Burkholderia cepacia complex</taxon>
    </lineage>
</organism>
<evidence type="ECO:0000313" key="1">
    <source>
        <dbReference type="EMBL" id="AOJ73831.1"/>
    </source>
</evidence>
<protein>
    <submittedName>
        <fullName evidence="1">Uncharacterized protein</fullName>
    </submittedName>
</protein>
<proteinExistence type="predicted"/>
<evidence type="ECO:0000313" key="2">
    <source>
        <dbReference type="Proteomes" id="UP000243680"/>
    </source>
</evidence>
<dbReference type="EMBL" id="CP013420">
    <property type="protein sequence ID" value="AOJ73831.1"/>
    <property type="molecule type" value="Genomic_DNA"/>
</dbReference>
<dbReference type="Proteomes" id="UP000243680">
    <property type="component" value="Chromosome 1"/>
</dbReference>
<sequence length="71" mass="8129">MLGVSCQIQCLHRILIQVYPTDSNLFVKIVGAIRSDVQSDAIDSVSRIGNIHVNVFLVHRNMLERRYNQFS</sequence>
<reference evidence="1 2" key="1">
    <citation type="submission" date="2015-12" db="EMBL/GenBank/DDBJ databases">
        <title>Diversity of Burkholderia near neighbor genomes.</title>
        <authorList>
            <person name="Sahl J."/>
            <person name="Wagner D."/>
            <person name="Keim P."/>
        </authorList>
    </citation>
    <scope>NUCLEOTIDE SEQUENCE [LARGE SCALE GENOMIC DNA]</scope>
    <source>
        <strain evidence="1 2">MSMB0783</strain>
    </source>
</reference>